<evidence type="ECO:0000313" key="8">
    <source>
        <dbReference type="Proteomes" id="UP000054266"/>
    </source>
</evidence>
<dbReference type="GO" id="GO:0016020">
    <property type="term" value="C:membrane"/>
    <property type="evidence" value="ECO:0007669"/>
    <property type="project" value="UniProtKB-SubCell"/>
</dbReference>
<dbReference type="AlphaFoldDB" id="A0A0D2FFU5"/>
<evidence type="ECO:0000256" key="1">
    <source>
        <dbReference type="ARBA" id="ARBA00004141"/>
    </source>
</evidence>
<keyword evidence="4 6" id="KW-1133">Transmembrane helix</keyword>
<dbReference type="Proteomes" id="UP000054266">
    <property type="component" value="Unassembled WGS sequence"/>
</dbReference>
<evidence type="ECO:0000313" key="7">
    <source>
        <dbReference type="EMBL" id="KIW66928.1"/>
    </source>
</evidence>
<feature type="transmembrane region" description="Helical" evidence="6">
    <location>
        <begin position="325"/>
        <end position="345"/>
    </location>
</feature>
<feature type="transmembrane region" description="Helical" evidence="6">
    <location>
        <begin position="384"/>
        <end position="401"/>
    </location>
</feature>
<keyword evidence="8" id="KW-1185">Reference proteome</keyword>
<feature type="transmembrane region" description="Helical" evidence="6">
    <location>
        <begin position="198"/>
        <end position="219"/>
    </location>
</feature>
<evidence type="ECO:0000256" key="4">
    <source>
        <dbReference type="ARBA" id="ARBA00022989"/>
    </source>
</evidence>
<reference evidence="7 8" key="1">
    <citation type="submission" date="2015-01" db="EMBL/GenBank/DDBJ databases">
        <title>The Genome Sequence of Capronia semiimmersa CBS27337.</title>
        <authorList>
            <consortium name="The Broad Institute Genomics Platform"/>
            <person name="Cuomo C."/>
            <person name="de Hoog S."/>
            <person name="Gorbushina A."/>
            <person name="Stielow B."/>
            <person name="Teixiera M."/>
            <person name="Abouelleil A."/>
            <person name="Chapman S.B."/>
            <person name="Priest M."/>
            <person name="Young S.K."/>
            <person name="Wortman J."/>
            <person name="Nusbaum C."/>
            <person name="Birren B."/>
        </authorList>
    </citation>
    <scope>NUCLEOTIDE SEQUENCE [LARGE SCALE GENOMIC DNA]</scope>
    <source>
        <strain evidence="7 8">CBS 27337</strain>
    </source>
</reference>
<dbReference type="PANTHER" id="PTHR45649">
    <property type="entry name" value="AMINO-ACID PERMEASE BAT1"/>
    <property type="match status" value="1"/>
</dbReference>
<dbReference type="HOGENOM" id="CLU_004495_2_3_1"/>
<evidence type="ECO:0000256" key="3">
    <source>
        <dbReference type="ARBA" id="ARBA00022692"/>
    </source>
</evidence>
<feature type="transmembrane region" description="Helical" evidence="6">
    <location>
        <begin position="45"/>
        <end position="68"/>
    </location>
</feature>
<dbReference type="PIRSF" id="PIRSF006060">
    <property type="entry name" value="AA_transporter"/>
    <property type="match status" value="1"/>
</dbReference>
<name>A0A0D2FFU5_9EURO</name>
<evidence type="ECO:0000256" key="5">
    <source>
        <dbReference type="ARBA" id="ARBA00023136"/>
    </source>
</evidence>
<dbReference type="EMBL" id="KN846959">
    <property type="protein sequence ID" value="KIW66928.1"/>
    <property type="molecule type" value="Genomic_DNA"/>
</dbReference>
<sequence length="546" mass="60937">MKDMGIETVTEDLDNRMSLEEAKSINSDDALLMSMGKKPELKRVYNFWTLCAYQIMISCSWSCLVVLYSTIFDIGGPLALVWGTLCVAVGQTLLMMSLAEYCTIWPTAGGQQYYVQAVATGKLRPILSYLVGWAVIVGEISTGSSCALNSAAIIASFVEVTHPDFAWQPWMTWIIYTGFLIGPIVMNLKQSWLPGMNLFGAVWTIAGGVAWAVVFGIMAPKHDAKFIFTKFLNNSGYTNNGWVFIMSFYSPMYGLYGTDGMMHLVEEMKHASKEAPRVMVWSMIFCSVTSFLAAIMLLWTAGNWEDYMLASQPYMNWWMDICNSVYGGGLFCAFIMIGLNFFIIVGTNNAGSRLAWSMARDKAFPYSDYFAHVSTRFQIPLRTMVAILVVDLIIGLIVLGSDLAFESIISGGGVTLQIGYVTPIIVVLFRGRSILPPRPNFDLGRWGYPINIFSVCWSLIIISMYLSPLYVPVTIATIDYMNWSCLIVGATILFPGIYWVWRARFRYIKESNSVLEDNVVWIDGIPVAGSEALREAAIHAQAEEVK</sequence>
<evidence type="ECO:0000256" key="2">
    <source>
        <dbReference type="ARBA" id="ARBA00022448"/>
    </source>
</evidence>
<evidence type="ECO:0008006" key="9">
    <source>
        <dbReference type="Google" id="ProtNLM"/>
    </source>
</evidence>
<dbReference type="PANTHER" id="PTHR45649:SF14">
    <property type="entry name" value="GABA PERMEASE"/>
    <property type="match status" value="1"/>
</dbReference>
<feature type="transmembrane region" description="Helical" evidence="6">
    <location>
        <begin position="239"/>
        <end position="257"/>
    </location>
</feature>
<feature type="transmembrane region" description="Helical" evidence="6">
    <location>
        <begin position="170"/>
        <end position="186"/>
    </location>
</feature>
<feature type="transmembrane region" description="Helical" evidence="6">
    <location>
        <begin position="450"/>
        <end position="468"/>
    </location>
</feature>
<protein>
    <recommendedName>
        <fullName evidence="9">Amino acid transporter</fullName>
    </recommendedName>
</protein>
<dbReference type="STRING" id="5601.A0A0D2FFU5"/>
<feature type="transmembrane region" description="Helical" evidence="6">
    <location>
        <begin position="130"/>
        <end position="158"/>
    </location>
</feature>
<evidence type="ECO:0000256" key="6">
    <source>
        <dbReference type="SAM" id="Phobius"/>
    </source>
</evidence>
<feature type="transmembrane region" description="Helical" evidence="6">
    <location>
        <begin position="407"/>
        <end position="429"/>
    </location>
</feature>
<proteinExistence type="predicted"/>
<keyword evidence="2" id="KW-0813">Transport</keyword>
<organism evidence="7 8">
    <name type="scientific">Phialophora macrospora</name>
    <dbReference type="NCBI Taxonomy" id="1851006"/>
    <lineage>
        <taxon>Eukaryota</taxon>
        <taxon>Fungi</taxon>
        <taxon>Dikarya</taxon>
        <taxon>Ascomycota</taxon>
        <taxon>Pezizomycotina</taxon>
        <taxon>Eurotiomycetes</taxon>
        <taxon>Chaetothyriomycetidae</taxon>
        <taxon>Chaetothyriales</taxon>
        <taxon>Herpotrichiellaceae</taxon>
        <taxon>Phialophora</taxon>
    </lineage>
</organism>
<dbReference type="InterPro" id="IPR002293">
    <property type="entry name" value="AA/rel_permease1"/>
</dbReference>
<comment type="subcellular location">
    <subcellularLocation>
        <location evidence="1">Membrane</location>
        <topology evidence="1">Multi-pass membrane protein</topology>
    </subcellularLocation>
</comment>
<dbReference type="GO" id="GO:0022857">
    <property type="term" value="F:transmembrane transporter activity"/>
    <property type="evidence" value="ECO:0007669"/>
    <property type="project" value="InterPro"/>
</dbReference>
<feature type="transmembrane region" description="Helical" evidence="6">
    <location>
        <begin position="278"/>
        <end position="299"/>
    </location>
</feature>
<accession>A0A0D2FFU5</accession>
<dbReference type="Gene3D" id="1.20.1740.10">
    <property type="entry name" value="Amino acid/polyamine transporter I"/>
    <property type="match status" value="1"/>
</dbReference>
<feature type="transmembrane region" description="Helical" evidence="6">
    <location>
        <begin position="480"/>
        <end position="501"/>
    </location>
</feature>
<gene>
    <name evidence="7" type="ORF">PV04_06210</name>
</gene>
<dbReference type="Pfam" id="PF13520">
    <property type="entry name" value="AA_permease_2"/>
    <property type="match status" value="1"/>
</dbReference>
<keyword evidence="5 6" id="KW-0472">Membrane</keyword>
<keyword evidence="3 6" id="KW-0812">Transmembrane</keyword>